<dbReference type="InterPro" id="IPR027417">
    <property type="entry name" value="P-loop_NTPase"/>
</dbReference>
<dbReference type="PANTHER" id="PTHR43553:SF24">
    <property type="entry name" value="ENERGY-COUPLING FACTOR TRANSPORTER ATP-BINDING PROTEIN ECFA1"/>
    <property type="match status" value="1"/>
</dbReference>
<keyword evidence="4 6" id="KW-0067">ATP-binding</keyword>
<dbReference type="SUPFAM" id="SSF52540">
    <property type="entry name" value="P-loop containing nucleoside triphosphate hydrolases"/>
    <property type="match status" value="1"/>
</dbReference>
<evidence type="ECO:0000256" key="2">
    <source>
        <dbReference type="ARBA" id="ARBA00022448"/>
    </source>
</evidence>
<dbReference type="Gene3D" id="3.40.50.300">
    <property type="entry name" value="P-loop containing nucleotide triphosphate hydrolases"/>
    <property type="match status" value="1"/>
</dbReference>
<dbReference type="InterPro" id="IPR003439">
    <property type="entry name" value="ABC_transporter-like_ATP-bd"/>
</dbReference>
<evidence type="ECO:0000313" key="7">
    <source>
        <dbReference type="Proteomes" id="UP000241986"/>
    </source>
</evidence>
<dbReference type="CDD" id="cd03225">
    <property type="entry name" value="ABC_cobalt_CbiO_domain1"/>
    <property type="match status" value="1"/>
</dbReference>
<dbReference type="AlphaFoldDB" id="A0A2T4N7F8"/>
<sequence length="250" mass="27580">MLSFDHLCFSWAPDNPCLHNITLQIASGEQVAIVGDNGAGKSTLLRLAAGLLAPTSGTVSWQQQALCKQLALARASQIGFLFQESERQLFHSRVEDEIAFGLRLQKLPREEIRLRVAAALEECELTKWAATHPLDLDTGQRRMVAVACLHAMQPALLLLDEPSRDFDPHWLAILESWLASERAKGTTIVAISHDAEFVRRNFTTLIELKAGHLVVHGPTAELLSALNGYHQDEKSSALLLAAMARAEHPR</sequence>
<dbReference type="InterPro" id="IPR003593">
    <property type="entry name" value="AAA+_ATPase"/>
</dbReference>
<dbReference type="RefSeq" id="WP_107682296.1">
    <property type="nucleotide sequence ID" value="NZ_CAWQUB010000001.1"/>
</dbReference>
<feature type="domain" description="ABC transporter" evidence="5">
    <location>
        <begin position="2"/>
        <end position="235"/>
    </location>
</feature>
<accession>A0A2T4N7F8</accession>
<comment type="similarity">
    <text evidence="1">Belongs to the ABC transporter superfamily.</text>
</comment>
<proteinExistence type="inferred from homology"/>
<evidence type="ECO:0000259" key="5">
    <source>
        <dbReference type="PROSITE" id="PS50893"/>
    </source>
</evidence>
<dbReference type="GO" id="GO:0005524">
    <property type="term" value="F:ATP binding"/>
    <property type="evidence" value="ECO:0007669"/>
    <property type="project" value="UniProtKB-KW"/>
</dbReference>
<reference evidence="6 7" key="1">
    <citation type="submission" date="2018-03" db="EMBL/GenBank/DDBJ databases">
        <title>Aeromonas veronii whole genome sequencing and analysis.</title>
        <authorList>
            <person name="Xie H."/>
            <person name="Liu T."/>
            <person name="Wang K."/>
        </authorList>
    </citation>
    <scope>NUCLEOTIDE SEQUENCE [LARGE SCALE GENOMIC DNA]</scope>
    <source>
        <strain evidence="6 7">XH.VA.1</strain>
    </source>
</reference>
<dbReference type="EMBL" id="PZKL01000010">
    <property type="protein sequence ID" value="PTH82753.1"/>
    <property type="molecule type" value="Genomic_DNA"/>
</dbReference>
<evidence type="ECO:0000256" key="4">
    <source>
        <dbReference type="ARBA" id="ARBA00022840"/>
    </source>
</evidence>
<dbReference type="GO" id="GO:0043190">
    <property type="term" value="C:ATP-binding cassette (ABC) transporter complex"/>
    <property type="evidence" value="ECO:0007669"/>
    <property type="project" value="TreeGrafter"/>
</dbReference>
<organism evidence="6 7">
    <name type="scientific">Aeromonas veronii</name>
    <dbReference type="NCBI Taxonomy" id="654"/>
    <lineage>
        <taxon>Bacteria</taxon>
        <taxon>Pseudomonadati</taxon>
        <taxon>Pseudomonadota</taxon>
        <taxon>Gammaproteobacteria</taxon>
        <taxon>Aeromonadales</taxon>
        <taxon>Aeromonadaceae</taxon>
        <taxon>Aeromonas</taxon>
    </lineage>
</organism>
<gene>
    <name evidence="6" type="ORF">DAA48_01395</name>
</gene>
<dbReference type="Pfam" id="PF00005">
    <property type="entry name" value="ABC_tran"/>
    <property type="match status" value="1"/>
</dbReference>
<evidence type="ECO:0000313" key="6">
    <source>
        <dbReference type="EMBL" id="PTH82753.1"/>
    </source>
</evidence>
<dbReference type="GO" id="GO:0042626">
    <property type="term" value="F:ATPase-coupled transmembrane transporter activity"/>
    <property type="evidence" value="ECO:0007669"/>
    <property type="project" value="TreeGrafter"/>
</dbReference>
<keyword evidence="2" id="KW-0813">Transport</keyword>
<dbReference type="Proteomes" id="UP000241986">
    <property type="component" value="Unassembled WGS sequence"/>
</dbReference>
<evidence type="ECO:0000256" key="3">
    <source>
        <dbReference type="ARBA" id="ARBA00022741"/>
    </source>
</evidence>
<comment type="caution">
    <text evidence="6">The sequence shown here is derived from an EMBL/GenBank/DDBJ whole genome shotgun (WGS) entry which is preliminary data.</text>
</comment>
<name>A0A2T4N7F8_AERVE</name>
<keyword evidence="3" id="KW-0547">Nucleotide-binding</keyword>
<protein>
    <submittedName>
        <fullName evidence="6">ABC transporter ATP-binding protein</fullName>
    </submittedName>
</protein>
<dbReference type="GO" id="GO:0016887">
    <property type="term" value="F:ATP hydrolysis activity"/>
    <property type="evidence" value="ECO:0007669"/>
    <property type="project" value="InterPro"/>
</dbReference>
<dbReference type="SMART" id="SM00382">
    <property type="entry name" value="AAA"/>
    <property type="match status" value="1"/>
</dbReference>
<dbReference type="InterPro" id="IPR050095">
    <property type="entry name" value="ECF_ABC_transporter_ATP-bd"/>
</dbReference>
<dbReference type="InterPro" id="IPR015856">
    <property type="entry name" value="ABC_transpr_CbiO/EcfA_su"/>
</dbReference>
<dbReference type="PROSITE" id="PS50893">
    <property type="entry name" value="ABC_TRANSPORTER_2"/>
    <property type="match status" value="1"/>
</dbReference>
<dbReference type="PANTHER" id="PTHR43553">
    <property type="entry name" value="HEAVY METAL TRANSPORTER"/>
    <property type="match status" value="1"/>
</dbReference>
<evidence type="ECO:0000256" key="1">
    <source>
        <dbReference type="ARBA" id="ARBA00005417"/>
    </source>
</evidence>